<dbReference type="PANTHER" id="PTHR30619:SF7">
    <property type="entry name" value="BETA-LACTAMASE DOMAIN PROTEIN"/>
    <property type="match status" value="1"/>
</dbReference>
<dbReference type="GO" id="GO:0005886">
    <property type="term" value="C:plasma membrane"/>
    <property type="evidence" value="ECO:0007669"/>
    <property type="project" value="UniProtKB-SubCell"/>
</dbReference>
<evidence type="ECO:0000256" key="6">
    <source>
        <dbReference type="SAM" id="Phobius"/>
    </source>
</evidence>
<feature type="transmembrane region" description="Helical" evidence="6">
    <location>
        <begin position="246"/>
        <end position="264"/>
    </location>
</feature>
<evidence type="ECO:0000256" key="4">
    <source>
        <dbReference type="ARBA" id="ARBA00022989"/>
    </source>
</evidence>
<feature type="transmembrane region" description="Helical" evidence="6">
    <location>
        <begin position="334"/>
        <end position="352"/>
    </location>
</feature>
<accession>A0A449A945</accession>
<protein>
    <submittedName>
        <fullName evidence="8">ComEC/Rec2-related protein</fullName>
    </submittedName>
</protein>
<dbReference type="Proteomes" id="UP000290942">
    <property type="component" value="Chromosome"/>
</dbReference>
<dbReference type="EMBL" id="LR214970">
    <property type="protein sequence ID" value="VEU60710.1"/>
    <property type="molecule type" value="Genomic_DNA"/>
</dbReference>
<evidence type="ECO:0000313" key="9">
    <source>
        <dbReference type="Proteomes" id="UP000290942"/>
    </source>
</evidence>
<evidence type="ECO:0000256" key="2">
    <source>
        <dbReference type="ARBA" id="ARBA00022475"/>
    </source>
</evidence>
<evidence type="ECO:0000259" key="7">
    <source>
        <dbReference type="Pfam" id="PF03772"/>
    </source>
</evidence>
<feature type="transmembrane region" description="Helical" evidence="6">
    <location>
        <begin position="221"/>
        <end position="239"/>
    </location>
</feature>
<keyword evidence="3 6" id="KW-0812">Transmembrane</keyword>
<name>A0A449A945_9BACT</name>
<dbReference type="InterPro" id="IPR004477">
    <property type="entry name" value="ComEC_N"/>
</dbReference>
<dbReference type="Pfam" id="PF03772">
    <property type="entry name" value="Competence"/>
    <property type="match status" value="1"/>
</dbReference>
<dbReference type="InterPro" id="IPR052159">
    <property type="entry name" value="Competence_DNA_uptake"/>
</dbReference>
<evidence type="ECO:0000256" key="3">
    <source>
        <dbReference type="ARBA" id="ARBA00022692"/>
    </source>
</evidence>
<keyword evidence="4 6" id="KW-1133">Transmembrane helix</keyword>
<sequence>MKAYVVKAGEKYAIVNVKNNNFLIYLNKYVTANPLQVGQSVEIKGNIDALENINNFHIANNVTNIINKAVVTRIYSANYSFYNLIENLTSRGSELFQKYWKMIVFGQNTHSRDILKKSAQINIVHLLVISGFHIDILFNLLFGLIKKIKNKFTYKLLNILTNSIIFYYVCTLSSYIPVLRAYLFYIFRKKFNLDSFKSLALCALVTFTINFNNIISESFILSYTATLVTILINKIFNVYKLKNTFLKVLIISVAMYIFMITWSIKFNKQINLIGIIYSFFFALIFEFIYLFSILLWWSPHFLHWIYFALDWLINIANFLSINIVADWQISNKTILIWIIFYNLLLLITLILSKKRKNKKLAV</sequence>
<dbReference type="AlphaFoldDB" id="A0A449A945"/>
<feature type="transmembrane region" description="Helical" evidence="6">
    <location>
        <begin position="304"/>
        <end position="328"/>
    </location>
</feature>
<evidence type="ECO:0000313" key="8">
    <source>
        <dbReference type="EMBL" id="VEU60710.1"/>
    </source>
</evidence>
<feature type="transmembrane region" description="Helical" evidence="6">
    <location>
        <begin position="199"/>
        <end position="215"/>
    </location>
</feature>
<keyword evidence="5 6" id="KW-0472">Membrane</keyword>
<feature type="domain" description="ComEC/Rec2-related protein" evidence="7">
    <location>
        <begin position="109"/>
        <end position="352"/>
    </location>
</feature>
<feature type="transmembrane region" description="Helical" evidence="6">
    <location>
        <begin position="165"/>
        <end position="187"/>
    </location>
</feature>
<feature type="transmembrane region" description="Helical" evidence="6">
    <location>
        <begin position="123"/>
        <end position="145"/>
    </location>
</feature>
<evidence type="ECO:0000256" key="1">
    <source>
        <dbReference type="ARBA" id="ARBA00004651"/>
    </source>
</evidence>
<feature type="transmembrane region" description="Helical" evidence="6">
    <location>
        <begin position="270"/>
        <end position="297"/>
    </location>
</feature>
<gene>
    <name evidence="8" type="ORF">NCTC10122_00310</name>
</gene>
<reference evidence="8 9" key="1">
    <citation type="submission" date="2019-01" db="EMBL/GenBank/DDBJ databases">
        <authorList>
            <consortium name="Pathogen Informatics"/>
        </authorList>
    </citation>
    <scope>NUCLEOTIDE SEQUENCE [LARGE SCALE GENOMIC DNA]</scope>
    <source>
        <strain evidence="8 9">NCTC10122</strain>
    </source>
</reference>
<dbReference type="PANTHER" id="PTHR30619">
    <property type="entry name" value="DNA INTERNALIZATION/COMPETENCE PROTEIN COMEC/REC2"/>
    <property type="match status" value="1"/>
</dbReference>
<comment type="subcellular location">
    <subcellularLocation>
        <location evidence="1">Cell membrane</location>
        <topology evidence="1">Multi-pass membrane protein</topology>
    </subcellularLocation>
</comment>
<dbReference type="NCBIfam" id="NF045979">
    <property type="entry name" value="ComEC_MAG0480"/>
    <property type="match status" value="1"/>
</dbReference>
<proteinExistence type="predicted"/>
<keyword evidence="2" id="KW-1003">Cell membrane</keyword>
<organism evidence="8 9">
    <name type="scientific">Mycoplasmopsis bovigenitalium</name>
    <dbReference type="NCBI Taxonomy" id="2112"/>
    <lineage>
        <taxon>Bacteria</taxon>
        <taxon>Bacillati</taxon>
        <taxon>Mycoplasmatota</taxon>
        <taxon>Mycoplasmoidales</taxon>
        <taxon>Metamycoplasmataceae</taxon>
        <taxon>Mycoplasmopsis</taxon>
    </lineage>
</organism>
<evidence type="ECO:0000256" key="5">
    <source>
        <dbReference type="ARBA" id="ARBA00023136"/>
    </source>
</evidence>